<feature type="domain" description="Peptidase M16 N-terminal" evidence="11">
    <location>
        <begin position="33"/>
        <end position="175"/>
    </location>
</feature>
<reference evidence="13" key="1">
    <citation type="submission" date="2023-03" db="EMBL/GenBank/DDBJ databases">
        <title>Mating type loci evolution in Malassezia.</title>
        <authorList>
            <person name="Coelho M.A."/>
        </authorList>
    </citation>
    <scope>NUCLEOTIDE SEQUENCE</scope>
    <source>
        <strain evidence="13">CBS 11721</strain>
    </source>
</reference>
<evidence type="ECO:0000256" key="1">
    <source>
        <dbReference type="ARBA" id="ARBA00004443"/>
    </source>
</evidence>
<evidence type="ECO:0000256" key="10">
    <source>
        <dbReference type="ARBA" id="ARBA00040751"/>
    </source>
</evidence>
<dbReference type="GO" id="GO:0005743">
    <property type="term" value="C:mitochondrial inner membrane"/>
    <property type="evidence" value="ECO:0007669"/>
    <property type="project" value="UniProtKB-SubCell"/>
</dbReference>
<keyword evidence="7" id="KW-0496">Mitochondrion</keyword>
<accession>A0AAF0EZC5</accession>
<keyword evidence="2" id="KW-0813">Transport</keyword>
<proteinExistence type="inferred from homology"/>
<keyword evidence="4" id="KW-0999">Mitochondrion inner membrane</keyword>
<dbReference type="FunFam" id="3.30.830.10:FF:000021">
    <property type="entry name" value="Cytochrome b-c1 complex subunit 2"/>
    <property type="match status" value="1"/>
</dbReference>
<evidence type="ECO:0000256" key="7">
    <source>
        <dbReference type="ARBA" id="ARBA00023128"/>
    </source>
</evidence>
<evidence type="ECO:0000313" key="14">
    <source>
        <dbReference type="Proteomes" id="UP001219933"/>
    </source>
</evidence>
<dbReference type="Pfam" id="PF00675">
    <property type="entry name" value="Peptidase_M16"/>
    <property type="match status" value="1"/>
</dbReference>
<keyword evidence="14" id="KW-1185">Reference proteome</keyword>
<dbReference type="InterPro" id="IPR011249">
    <property type="entry name" value="Metalloenz_LuxS/M16"/>
</dbReference>
<dbReference type="PANTHER" id="PTHR11851">
    <property type="entry name" value="METALLOPROTEASE"/>
    <property type="match status" value="1"/>
</dbReference>
<dbReference type="Pfam" id="PF05193">
    <property type="entry name" value="Peptidase_M16_C"/>
    <property type="match status" value="1"/>
</dbReference>
<evidence type="ECO:0000256" key="3">
    <source>
        <dbReference type="ARBA" id="ARBA00022660"/>
    </source>
</evidence>
<dbReference type="AlphaFoldDB" id="A0AAF0EZC5"/>
<keyword evidence="5" id="KW-0809">Transit peptide</keyword>
<keyword evidence="8" id="KW-0472">Membrane</keyword>
<evidence type="ECO:0000256" key="4">
    <source>
        <dbReference type="ARBA" id="ARBA00022792"/>
    </source>
</evidence>
<comment type="similarity">
    <text evidence="9">Belongs to the peptidase M16 family. UQCRC2/QCR2 subfamily.</text>
</comment>
<dbReference type="InterPro" id="IPR007863">
    <property type="entry name" value="Peptidase_M16_C"/>
</dbReference>
<dbReference type="GO" id="GO:0046872">
    <property type="term" value="F:metal ion binding"/>
    <property type="evidence" value="ECO:0007669"/>
    <property type="project" value="InterPro"/>
</dbReference>
<evidence type="ECO:0000256" key="9">
    <source>
        <dbReference type="ARBA" id="ARBA00038146"/>
    </source>
</evidence>
<dbReference type="PANTHER" id="PTHR11851:SF209">
    <property type="entry name" value="CYTOCHROME B-C1 COMPLEX SUBUNIT 2, MITOCHONDRIAL"/>
    <property type="match status" value="1"/>
</dbReference>
<dbReference type="Gene3D" id="3.30.830.10">
    <property type="entry name" value="Metalloenzyme, LuxS/M16 peptidase-like"/>
    <property type="match status" value="2"/>
</dbReference>
<comment type="subcellular location">
    <subcellularLocation>
        <location evidence="1">Mitochondrion inner membrane</location>
        <topology evidence="1">Peripheral membrane protein</topology>
        <orientation evidence="1">Matrix side</orientation>
    </subcellularLocation>
</comment>
<organism evidence="13 14">
    <name type="scientific">Malassezia cuniculi</name>
    <dbReference type="NCBI Taxonomy" id="948313"/>
    <lineage>
        <taxon>Eukaryota</taxon>
        <taxon>Fungi</taxon>
        <taxon>Dikarya</taxon>
        <taxon>Basidiomycota</taxon>
        <taxon>Ustilaginomycotina</taxon>
        <taxon>Malasseziomycetes</taxon>
        <taxon>Malasseziales</taxon>
        <taxon>Malasseziaceae</taxon>
        <taxon>Malassezia</taxon>
    </lineage>
</organism>
<dbReference type="EMBL" id="CP119879">
    <property type="protein sequence ID" value="WFD35378.1"/>
    <property type="molecule type" value="Genomic_DNA"/>
</dbReference>
<dbReference type="Proteomes" id="UP001219933">
    <property type="component" value="Chromosome 3"/>
</dbReference>
<evidence type="ECO:0000256" key="5">
    <source>
        <dbReference type="ARBA" id="ARBA00022946"/>
    </source>
</evidence>
<dbReference type="InterPro" id="IPR050361">
    <property type="entry name" value="MPP/UQCRC_Complex"/>
</dbReference>
<evidence type="ECO:0000256" key="2">
    <source>
        <dbReference type="ARBA" id="ARBA00022448"/>
    </source>
</evidence>
<keyword evidence="3" id="KW-0679">Respiratory chain</keyword>
<dbReference type="SUPFAM" id="SSF63411">
    <property type="entry name" value="LuxS/MPP-like metallohydrolase"/>
    <property type="match status" value="2"/>
</dbReference>
<gene>
    <name evidence="13" type="primary">QCR2</name>
    <name evidence="13" type="ORF">MCUN1_002232</name>
</gene>
<dbReference type="FunFam" id="3.30.830.10:FF:000039">
    <property type="entry name" value="Ubiquinol-cytochrome c reductase core subunit 2"/>
    <property type="match status" value="1"/>
</dbReference>
<sequence length="437" mass="44435">MSVTRSAVLRSAVPARLRAGVRGLATGSASIPVAAINESAPVVSLTVAARAGPRFQNGEGVAHALKNFAFKSTNQRSALRIIREAELNGGVLSASLTPEIVLLTANFLKGDEAHFAELLAEVIGDSKLCRFEFNEEVVPSLAADHAELSQNAAAFGFDALYRTAYRGRGVGSSLYANPASPIAVETVREFAKTVYNSGNIAVVGSGISHEALESLVGSAFGAVPAGSAPSAPATKYFGGDLRTALVDAHGHPQPVSHFFVGYEGAPRSKSAVLSVLESLLGGVSSIKWSHGQTPLGALSTQVAGAKAHAFNSSLSDSGIFGLHVTAPHSKAGEAVKASVAALDRIAQGSVASEEVAGAIARAKFAAAAALESSSESAHAVLGAELLDGAVVPVAEKIAALEAVNGSQLSAAAGELLKSKATTVALGNLEQLPYGDEL</sequence>
<dbReference type="InterPro" id="IPR011765">
    <property type="entry name" value="Pept_M16_N"/>
</dbReference>
<evidence type="ECO:0000256" key="6">
    <source>
        <dbReference type="ARBA" id="ARBA00022982"/>
    </source>
</evidence>
<evidence type="ECO:0000259" key="12">
    <source>
        <dbReference type="Pfam" id="PF05193"/>
    </source>
</evidence>
<protein>
    <recommendedName>
        <fullName evidence="10">Cytochrome b-c1 complex subunit 2, mitochondrial</fullName>
    </recommendedName>
</protein>
<evidence type="ECO:0000256" key="8">
    <source>
        <dbReference type="ARBA" id="ARBA00023136"/>
    </source>
</evidence>
<keyword evidence="6" id="KW-0249">Electron transport</keyword>
<evidence type="ECO:0000259" key="11">
    <source>
        <dbReference type="Pfam" id="PF00675"/>
    </source>
</evidence>
<feature type="domain" description="Peptidase M16 C-terminal" evidence="12">
    <location>
        <begin position="184"/>
        <end position="360"/>
    </location>
</feature>
<evidence type="ECO:0000313" key="13">
    <source>
        <dbReference type="EMBL" id="WFD35378.1"/>
    </source>
</evidence>
<name>A0AAF0EZC5_9BASI</name>